<evidence type="ECO:0000313" key="1">
    <source>
        <dbReference type="EMBL" id="OEL22557.1"/>
    </source>
</evidence>
<feature type="non-terminal residue" evidence="1">
    <location>
        <position position="1"/>
    </location>
</feature>
<reference evidence="1 2" key="1">
    <citation type="submission" date="2016-09" db="EMBL/GenBank/DDBJ databases">
        <title>The draft genome of Dichanthelium oligosanthes: A C3 panicoid grass species.</title>
        <authorList>
            <person name="Studer A.J."/>
            <person name="Schnable J.C."/>
            <person name="Brutnell T.P."/>
        </authorList>
    </citation>
    <scope>NUCLEOTIDE SEQUENCE [LARGE SCALE GENOMIC DNA]</scope>
    <source>
        <strain evidence="2">cv. Kellogg 1175</strain>
        <tissue evidence="1">Leaf</tissue>
    </source>
</reference>
<sequence length="72" mass="7933">LDVINFGISHGLELGHGQCGQVGPWPPCAHYPLCCRPPSWRVVFSRGAKRSCRTDLIWSCMAWACRCSSTVA</sequence>
<proteinExistence type="predicted"/>
<keyword evidence="2" id="KW-1185">Reference proteome</keyword>
<accession>A0A1E5VBW2</accession>
<comment type="caution">
    <text evidence="1">The sequence shown here is derived from an EMBL/GenBank/DDBJ whole genome shotgun (WGS) entry which is preliminary data.</text>
</comment>
<dbReference type="Proteomes" id="UP000095767">
    <property type="component" value="Unassembled WGS sequence"/>
</dbReference>
<protein>
    <submittedName>
        <fullName evidence="1">Uncharacterized protein</fullName>
    </submittedName>
</protein>
<dbReference type="AlphaFoldDB" id="A0A1E5VBW2"/>
<organism evidence="1 2">
    <name type="scientific">Dichanthelium oligosanthes</name>
    <dbReference type="NCBI Taxonomy" id="888268"/>
    <lineage>
        <taxon>Eukaryota</taxon>
        <taxon>Viridiplantae</taxon>
        <taxon>Streptophyta</taxon>
        <taxon>Embryophyta</taxon>
        <taxon>Tracheophyta</taxon>
        <taxon>Spermatophyta</taxon>
        <taxon>Magnoliopsida</taxon>
        <taxon>Liliopsida</taxon>
        <taxon>Poales</taxon>
        <taxon>Poaceae</taxon>
        <taxon>PACMAD clade</taxon>
        <taxon>Panicoideae</taxon>
        <taxon>Panicodae</taxon>
        <taxon>Paniceae</taxon>
        <taxon>Dichantheliinae</taxon>
        <taxon>Dichanthelium</taxon>
    </lineage>
</organism>
<dbReference type="EMBL" id="LWDX02045002">
    <property type="protein sequence ID" value="OEL22557.1"/>
    <property type="molecule type" value="Genomic_DNA"/>
</dbReference>
<gene>
    <name evidence="1" type="ORF">BAE44_0016429</name>
</gene>
<evidence type="ECO:0000313" key="2">
    <source>
        <dbReference type="Proteomes" id="UP000095767"/>
    </source>
</evidence>
<name>A0A1E5VBW2_9POAL</name>